<dbReference type="GO" id="GO:0005886">
    <property type="term" value="C:plasma membrane"/>
    <property type="evidence" value="ECO:0007669"/>
    <property type="project" value="UniProtKB-SubCell"/>
</dbReference>
<keyword evidence="4" id="KW-1003">Cell membrane</keyword>
<keyword evidence="5 13" id="KW-0812">Transmembrane</keyword>
<evidence type="ECO:0000256" key="1">
    <source>
        <dbReference type="ARBA" id="ARBA00004651"/>
    </source>
</evidence>
<feature type="domain" description="Ionotropic glutamate receptor C-terminal" evidence="14">
    <location>
        <begin position="113"/>
        <end position="470"/>
    </location>
</feature>
<evidence type="ECO:0000256" key="9">
    <source>
        <dbReference type="ARBA" id="ARBA00023170"/>
    </source>
</evidence>
<dbReference type="GO" id="GO:0050906">
    <property type="term" value="P:detection of stimulus involved in sensory perception"/>
    <property type="evidence" value="ECO:0007669"/>
    <property type="project" value="UniProtKB-ARBA"/>
</dbReference>
<evidence type="ECO:0000256" key="10">
    <source>
        <dbReference type="ARBA" id="ARBA00023180"/>
    </source>
</evidence>
<organism evidence="16 17">
    <name type="scientific">Halocaridina rubra</name>
    <name type="common">Hawaiian red shrimp</name>
    <dbReference type="NCBI Taxonomy" id="373956"/>
    <lineage>
        <taxon>Eukaryota</taxon>
        <taxon>Metazoa</taxon>
        <taxon>Ecdysozoa</taxon>
        <taxon>Arthropoda</taxon>
        <taxon>Crustacea</taxon>
        <taxon>Multicrustacea</taxon>
        <taxon>Malacostraca</taxon>
        <taxon>Eumalacostraca</taxon>
        <taxon>Eucarida</taxon>
        <taxon>Decapoda</taxon>
        <taxon>Pleocyemata</taxon>
        <taxon>Caridea</taxon>
        <taxon>Atyoidea</taxon>
        <taxon>Atyidae</taxon>
        <taxon>Halocaridina</taxon>
    </lineage>
</organism>
<dbReference type="SMART" id="SM00918">
    <property type="entry name" value="Lig_chan-Glu_bd"/>
    <property type="match status" value="1"/>
</dbReference>
<dbReference type="Pfam" id="PF10613">
    <property type="entry name" value="Lig_chan-Glu_bd"/>
    <property type="match status" value="1"/>
</dbReference>
<keyword evidence="7" id="KW-0406">Ion transport</keyword>
<evidence type="ECO:0000259" key="15">
    <source>
        <dbReference type="SMART" id="SM00918"/>
    </source>
</evidence>
<dbReference type="SUPFAM" id="SSF53850">
    <property type="entry name" value="Periplasmic binding protein-like II"/>
    <property type="match status" value="1"/>
</dbReference>
<accession>A0AAN8WMD7</accession>
<keyword evidence="12" id="KW-0407">Ion channel</keyword>
<evidence type="ECO:0000256" key="5">
    <source>
        <dbReference type="ARBA" id="ARBA00022692"/>
    </source>
</evidence>
<evidence type="ECO:0000256" key="12">
    <source>
        <dbReference type="ARBA" id="ARBA00023303"/>
    </source>
</evidence>
<protein>
    <submittedName>
        <fullName evidence="16">Uncharacterized protein</fullName>
    </submittedName>
</protein>
<keyword evidence="11" id="KW-1071">Ligand-gated ion channel</keyword>
<feature type="transmembrane region" description="Helical" evidence="13">
    <location>
        <begin position="296"/>
        <end position="313"/>
    </location>
</feature>
<evidence type="ECO:0000256" key="3">
    <source>
        <dbReference type="ARBA" id="ARBA00022448"/>
    </source>
</evidence>
<keyword evidence="9" id="KW-0675">Receptor</keyword>
<keyword evidence="8 13" id="KW-0472">Membrane</keyword>
<gene>
    <name evidence="16" type="ORF">SK128_002880</name>
</gene>
<dbReference type="InterPro" id="IPR001320">
    <property type="entry name" value="Iontro_rcpt_C"/>
</dbReference>
<dbReference type="SMART" id="SM00079">
    <property type="entry name" value="PBPe"/>
    <property type="match status" value="1"/>
</dbReference>
<feature type="transmembrane region" description="Helical" evidence="13">
    <location>
        <begin position="243"/>
        <end position="265"/>
    </location>
</feature>
<dbReference type="Pfam" id="PF00060">
    <property type="entry name" value="Lig_chan"/>
    <property type="match status" value="1"/>
</dbReference>
<comment type="caution">
    <text evidence="16">The sequence shown here is derived from an EMBL/GenBank/DDBJ whole genome shotgun (WGS) entry which is preliminary data.</text>
</comment>
<evidence type="ECO:0000313" key="16">
    <source>
        <dbReference type="EMBL" id="KAK7051119.1"/>
    </source>
</evidence>
<feature type="domain" description="Ionotropic glutamate receptor L-glutamate and glycine-binding" evidence="15">
    <location>
        <begin position="122"/>
        <end position="189"/>
    </location>
</feature>
<comment type="subcellular location">
    <subcellularLocation>
        <location evidence="1">Cell membrane</location>
        <topology evidence="1">Multi-pass membrane protein</topology>
    </subcellularLocation>
</comment>
<dbReference type="InterPro" id="IPR052192">
    <property type="entry name" value="Insect_Ionotropic_Sensory_Rcpt"/>
</dbReference>
<evidence type="ECO:0000256" key="11">
    <source>
        <dbReference type="ARBA" id="ARBA00023286"/>
    </source>
</evidence>
<dbReference type="Gene3D" id="3.40.190.10">
    <property type="entry name" value="Periplasmic binding protein-like II"/>
    <property type="match status" value="1"/>
</dbReference>
<keyword evidence="6 13" id="KW-1133">Transmembrane helix</keyword>
<proteinExistence type="inferred from homology"/>
<evidence type="ECO:0000256" key="13">
    <source>
        <dbReference type="SAM" id="Phobius"/>
    </source>
</evidence>
<dbReference type="Proteomes" id="UP001381693">
    <property type="component" value="Unassembled WGS sequence"/>
</dbReference>
<comment type="similarity">
    <text evidence="2">Belongs to the glutamate-gated ion channel (TC 1.A.10.1) family.</text>
</comment>
<dbReference type="AlphaFoldDB" id="A0AAN8WMD7"/>
<dbReference type="PANTHER" id="PTHR42643">
    <property type="entry name" value="IONOTROPIC RECEPTOR 20A-RELATED"/>
    <property type="match status" value="1"/>
</dbReference>
<dbReference type="EMBL" id="JAXCGZ010021469">
    <property type="protein sequence ID" value="KAK7051119.1"/>
    <property type="molecule type" value="Genomic_DNA"/>
</dbReference>
<reference evidence="16 17" key="1">
    <citation type="submission" date="2023-11" db="EMBL/GenBank/DDBJ databases">
        <title>Halocaridina rubra genome assembly.</title>
        <authorList>
            <person name="Smith C."/>
        </authorList>
    </citation>
    <scope>NUCLEOTIDE SEQUENCE [LARGE SCALE GENOMIC DNA]</scope>
    <source>
        <strain evidence="16">EP-1</strain>
        <tissue evidence="16">Whole</tissue>
    </source>
</reference>
<evidence type="ECO:0000256" key="7">
    <source>
        <dbReference type="ARBA" id="ARBA00023065"/>
    </source>
</evidence>
<evidence type="ECO:0000256" key="2">
    <source>
        <dbReference type="ARBA" id="ARBA00008685"/>
    </source>
</evidence>
<keyword evidence="10" id="KW-0325">Glycoprotein</keyword>
<evidence type="ECO:0000256" key="6">
    <source>
        <dbReference type="ARBA" id="ARBA00022989"/>
    </source>
</evidence>
<dbReference type="InterPro" id="IPR019594">
    <property type="entry name" value="Glu/Gly-bd"/>
</dbReference>
<keyword evidence="3" id="KW-0813">Transport</keyword>
<evidence type="ECO:0000313" key="17">
    <source>
        <dbReference type="Proteomes" id="UP001381693"/>
    </source>
</evidence>
<dbReference type="GO" id="GO:0015276">
    <property type="term" value="F:ligand-gated monoatomic ion channel activity"/>
    <property type="evidence" value="ECO:0007669"/>
    <property type="project" value="InterPro"/>
</dbReference>
<sequence length="525" mass="59194">MEKSGYGYGRLIIPSEILANDETLEQMSEVIANFQKMSKCLTLLLISDNLPFLTAFLEGYLVNQTNWQNKLLILTKLPISEVHPLRNSLSTLNSMVVTPENSVSNKRLIDSTQLTVAAEEYPPHCKVEEVLQGGSLEPQLIFSGPILTMLDILAKDINFTYSMKRPPDNSWGVKLPDGSWVGMVGMVYRKEVDMALGPFGMNPVRKSAVDFTKIMLIDSVRIIAKQGKSEVDPWGFLFPLDRYVWLSVFVALLIVVSAVVVLAYLDTDGKGILNVHLFCYFRVFLQQDMGIDMAQWWQKFLIGAWLMTTLIITKSYSGNLMSLLAVRYIPQPLQSLRDVLDALAVTMVWEGNTEYTQYIQSVDSGIFYEVAQSESVGRMVYTTGSDYGITLENLVMRGDYVLIIEDLSCRMLLAEHFTRSGKCDFYMSSELFLPSAMAMITQKNSPLGPSIDKRLSGLTESGLYMYWIQNAVPNSTSCLHPPTKVLVESSLSITNIWVSYLPRRKQVFLVIYKNSDSLMLRTTVF</sequence>
<evidence type="ECO:0000256" key="4">
    <source>
        <dbReference type="ARBA" id="ARBA00022475"/>
    </source>
</evidence>
<dbReference type="Gene3D" id="1.10.287.70">
    <property type="match status" value="1"/>
</dbReference>
<evidence type="ECO:0000259" key="14">
    <source>
        <dbReference type="SMART" id="SM00079"/>
    </source>
</evidence>
<dbReference type="PANTHER" id="PTHR42643:SF24">
    <property type="entry name" value="IONOTROPIC RECEPTOR 60A"/>
    <property type="match status" value="1"/>
</dbReference>
<keyword evidence="17" id="KW-1185">Reference proteome</keyword>
<evidence type="ECO:0000256" key="8">
    <source>
        <dbReference type="ARBA" id="ARBA00023136"/>
    </source>
</evidence>
<name>A0AAN8WMD7_HALRR</name>